<evidence type="ECO:0000256" key="4">
    <source>
        <dbReference type="ARBA" id="ARBA00022692"/>
    </source>
</evidence>
<dbReference type="InterPro" id="IPR018422">
    <property type="entry name" value="Cation/H_exchanger_CPA1"/>
</dbReference>
<feature type="transmembrane region" description="Helical" evidence="11">
    <location>
        <begin position="351"/>
        <end position="369"/>
    </location>
</feature>
<keyword evidence="3" id="KW-1003">Cell membrane</keyword>
<feature type="transmembrane region" description="Helical" evidence="11">
    <location>
        <begin position="309"/>
        <end position="331"/>
    </location>
</feature>
<feature type="domain" description="Cation/H+ exchanger transmembrane" evidence="12">
    <location>
        <begin position="10"/>
        <end position="409"/>
    </location>
</feature>
<keyword evidence="4 11" id="KW-0812">Transmembrane</keyword>
<comment type="subcellular location">
    <subcellularLocation>
        <location evidence="1">Cell membrane</location>
        <topology evidence="1">Multi-pass membrane protein</topology>
    </subcellularLocation>
</comment>
<evidence type="ECO:0000313" key="14">
    <source>
        <dbReference type="Proteomes" id="UP001642484"/>
    </source>
</evidence>
<feature type="transmembrane region" description="Helical" evidence="11">
    <location>
        <begin position="223"/>
        <end position="240"/>
    </location>
</feature>
<accession>A0ABP0RGE4</accession>
<evidence type="ECO:0000256" key="7">
    <source>
        <dbReference type="ARBA" id="ARBA00023065"/>
    </source>
</evidence>
<feature type="region of interest" description="Disordered" evidence="10">
    <location>
        <begin position="758"/>
        <end position="785"/>
    </location>
</feature>
<feature type="transmembrane region" description="Helical" evidence="11">
    <location>
        <begin position="159"/>
        <end position="176"/>
    </location>
</feature>
<evidence type="ECO:0000313" key="13">
    <source>
        <dbReference type="EMBL" id="CAK9099678.1"/>
    </source>
</evidence>
<feature type="compositionally biased region" description="Low complexity" evidence="10">
    <location>
        <begin position="769"/>
        <end position="785"/>
    </location>
</feature>
<name>A0ABP0RGE4_9DINO</name>
<dbReference type="Pfam" id="PF00999">
    <property type="entry name" value="Na_H_Exchanger"/>
    <property type="match status" value="1"/>
</dbReference>
<keyword evidence="9" id="KW-0739">Sodium transport</keyword>
<dbReference type="Gene3D" id="6.10.140.1330">
    <property type="match status" value="1"/>
</dbReference>
<sequence>MLSGMTITHITSRCPRLGIIPYTVALLIVGYCIGFLDIETGGGLGTLSQSISLWIAMDPHLLLFAFLPVLLFGDAMSIVWHDFQRTAAQCVLLAGPGVLIGTALMYLVAKYIFPFGWSDFECAAFGSVLAATDPVAVVGLLKEMGASRVLTMQIAGESLLNDGVAIVVWLVFFNFMKGGEAGAEILWSFLRLAAGGCAFGVVCGLVGSRWISLASDRLVHTDSLVQVTLTITVAYVSFFVGENELKVSGVLATIFTALMVSRICKPLLCDKDGLQAIWHTLEFFGNTILFVLCGVFAYTACKKVEWADFAWLGLLYILGNLARGLMIAMLAPLVNLVGGSDVTRTTWRECVVMTWGGLRGAVGLALVLSMRDLLIQQGKEYTANLMVFFISGFATLTLLINATTCSLLLKYLGLTKPLEAQTAILQTLRQELMAASKKAFSDSLATDERFKAVHQRELDMLLEHLEEELGDPSQEIFNQSYSCGSSNPHLKTDADDQGDSVRRMASDPQMYPAWGHWWWGFEEVRVDRGVALRKEDSSHFLEQKRLGVAAKGTYQERVVYRKLFMSMLRAEYMRLIEVGMLPRRASGAAVLLASVDAADDFAHIGLNDWKIMERRLVQRVNSIRRKVSEMLSPYFSFAPVEINGGFFFDLFTVVAFIDAHHTVSHRMLKSECLQTNARADVIAESLSEIEAAHQLLKENGIGAAQISKVRTMQLAAMLFETQKDLVAKWKREGVISEKEMEELLHLIKHGMEQSESLLKKKVMNNGEVSPAASPSKAPAVHPAPE</sequence>
<feature type="transmembrane region" description="Helical" evidence="11">
    <location>
        <begin position="381"/>
        <end position="400"/>
    </location>
</feature>
<feature type="transmembrane region" description="Helical" evidence="11">
    <location>
        <begin position="188"/>
        <end position="211"/>
    </location>
</feature>
<evidence type="ECO:0000256" key="6">
    <source>
        <dbReference type="ARBA" id="ARBA00023053"/>
    </source>
</evidence>
<keyword evidence="6" id="KW-0915">Sodium</keyword>
<dbReference type="Proteomes" id="UP001642484">
    <property type="component" value="Unassembled WGS sequence"/>
</dbReference>
<evidence type="ECO:0000256" key="1">
    <source>
        <dbReference type="ARBA" id="ARBA00004651"/>
    </source>
</evidence>
<evidence type="ECO:0000256" key="10">
    <source>
        <dbReference type="SAM" id="MobiDB-lite"/>
    </source>
</evidence>
<comment type="caution">
    <text evidence="13">The sequence shown here is derived from an EMBL/GenBank/DDBJ whole genome shotgun (WGS) entry which is preliminary data.</text>
</comment>
<evidence type="ECO:0000256" key="5">
    <source>
        <dbReference type="ARBA" id="ARBA00022989"/>
    </source>
</evidence>
<keyword evidence="2" id="KW-0813">Transport</keyword>
<evidence type="ECO:0000256" key="9">
    <source>
        <dbReference type="ARBA" id="ARBA00023201"/>
    </source>
</evidence>
<keyword evidence="14" id="KW-1185">Reference proteome</keyword>
<feature type="transmembrane region" description="Helical" evidence="11">
    <location>
        <begin position="20"/>
        <end position="40"/>
    </location>
</feature>
<keyword evidence="5 11" id="KW-1133">Transmembrane helix</keyword>
<reference evidence="13 14" key="1">
    <citation type="submission" date="2024-02" db="EMBL/GenBank/DDBJ databases">
        <authorList>
            <person name="Chen Y."/>
            <person name="Shah S."/>
            <person name="Dougan E. K."/>
            <person name="Thang M."/>
            <person name="Chan C."/>
        </authorList>
    </citation>
    <scope>NUCLEOTIDE SEQUENCE [LARGE SCALE GENOMIC DNA]</scope>
</reference>
<evidence type="ECO:0000256" key="8">
    <source>
        <dbReference type="ARBA" id="ARBA00023136"/>
    </source>
</evidence>
<proteinExistence type="predicted"/>
<dbReference type="PANTHER" id="PTHR10110:SF86">
    <property type="entry name" value="SODIUM_HYDROGEN EXCHANGER 7"/>
    <property type="match status" value="1"/>
</dbReference>
<feature type="transmembrane region" description="Helical" evidence="11">
    <location>
        <begin position="276"/>
        <end position="297"/>
    </location>
</feature>
<gene>
    <name evidence="13" type="ORF">CCMP2556_LOCUS47152</name>
</gene>
<feature type="transmembrane region" description="Helical" evidence="11">
    <location>
        <begin position="247"/>
        <end position="264"/>
    </location>
</feature>
<evidence type="ECO:0000256" key="2">
    <source>
        <dbReference type="ARBA" id="ARBA00022448"/>
    </source>
</evidence>
<evidence type="ECO:0000259" key="12">
    <source>
        <dbReference type="Pfam" id="PF00999"/>
    </source>
</evidence>
<evidence type="ECO:0000256" key="11">
    <source>
        <dbReference type="SAM" id="Phobius"/>
    </source>
</evidence>
<organism evidence="13 14">
    <name type="scientific">Durusdinium trenchii</name>
    <dbReference type="NCBI Taxonomy" id="1381693"/>
    <lineage>
        <taxon>Eukaryota</taxon>
        <taxon>Sar</taxon>
        <taxon>Alveolata</taxon>
        <taxon>Dinophyceae</taxon>
        <taxon>Suessiales</taxon>
        <taxon>Symbiodiniaceae</taxon>
        <taxon>Durusdinium</taxon>
    </lineage>
</organism>
<feature type="transmembrane region" description="Helical" evidence="11">
    <location>
        <begin position="86"/>
        <end position="108"/>
    </location>
</feature>
<dbReference type="EMBL" id="CAXAMN010025984">
    <property type="protein sequence ID" value="CAK9099678.1"/>
    <property type="molecule type" value="Genomic_DNA"/>
</dbReference>
<keyword evidence="8 11" id="KW-0472">Membrane</keyword>
<protein>
    <recommendedName>
        <fullName evidence="12">Cation/H+ exchanger transmembrane domain-containing protein</fullName>
    </recommendedName>
</protein>
<feature type="transmembrane region" description="Helical" evidence="11">
    <location>
        <begin position="61"/>
        <end position="80"/>
    </location>
</feature>
<evidence type="ECO:0000256" key="3">
    <source>
        <dbReference type="ARBA" id="ARBA00022475"/>
    </source>
</evidence>
<dbReference type="PANTHER" id="PTHR10110">
    <property type="entry name" value="SODIUM/HYDROGEN EXCHANGER"/>
    <property type="match status" value="1"/>
</dbReference>
<dbReference type="InterPro" id="IPR006153">
    <property type="entry name" value="Cation/H_exchanger_TM"/>
</dbReference>
<keyword evidence="7" id="KW-0406">Ion transport</keyword>